<accession>D4B7N7</accession>
<proteinExistence type="predicted"/>
<dbReference type="Proteomes" id="UP000003880">
    <property type="component" value="Unassembled WGS sequence"/>
</dbReference>
<name>D4B7N7_9ENTR</name>
<comment type="caution">
    <text evidence="1">The sequence shown here is derived from an EMBL/GenBank/DDBJ whole genome shotgun (WGS) entry which is preliminary data.</text>
</comment>
<gene>
    <name evidence="1" type="ORF">CIT292_06335</name>
</gene>
<reference evidence="1 2" key="1">
    <citation type="submission" date="2010-02" db="EMBL/GenBank/DDBJ databases">
        <authorList>
            <person name="Weinstock G."/>
            <person name="Sodergren E."/>
            <person name="Clifton S."/>
            <person name="Fulton L."/>
            <person name="Fulton B."/>
            <person name="Courtney L."/>
            <person name="Fronick C."/>
            <person name="Harrison M."/>
            <person name="Strong C."/>
            <person name="Farmer C."/>
            <person name="Delahaunty K."/>
            <person name="Markovic C."/>
            <person name="Hall O."/>
            <person name="Minx P."/>
            <person name="Tomlinson C."/>
            <person name="Mitreva M."/>
            <person name="Nelson J."/>
            <person name="Hou S."/>
            <person name="Wollam A."/>
            <person name="Pepin K.H."/>
            <person name="Johnson M."/>
            <person name="Bhonagiri V."/>
            <person name="Zhang X."/>
            <person name="Suruliraj S."/>
            <person name="Warren W."/>
            <person name="Chinwalla A."/>
            <person name="Mardis E.R."/>
            <person name="Wilson R.K."/>
        </authorList>
    </citation>
    <scope>NUCLEOTIDE SEQUENCE [LARGE SCALE GENOMIC DNA]</scope>
    <source>
        <strain evidence="1 2">ATCC 29220</strain>
    </source>
</reference>
<dbReference type="eggNOG" id="ENOG50329D1">
    <property type="taxonomic scope" value="Bacteria"/>
</dbReference>
<dbReference type="EMBL" id="ABWL02000002">
    <property type="protein sequence ID" value="EFE10167.1"/>
    <property type="molecule type" value="Genomic_DNA"/>
</dbReference>
<evidence type="ECO:0000313" key="2">
    <source>
        <dbReference type="Proteomes" id="UP000003880"/>
    </source>
</evidence>
<dbReference type="HOGENOM" id="CLU_2750478_0_0_6"/>
<protein>
    <submittedName>
        <fullName evidence="1">Uncharacterized protein</fullName>
    </submittedName>
</protein>
<organism evidence="1 2">
    <name type="scientific">Citrobacter youngae ATCC 29220</name>
    <dbReference type="NCBI Taxonomy" id="500640"/>
    <lineage>
        <taxon>Bacteria</taxon>
        <taxon>Pseudomonadati</taxon>
        <taxon>Pseudomonadota</taxon>
        <taxon>Gammaproteobacteria</taxon>
        <taxon>Enterobacterales</taxon>
        <taxon>Enterobacteriaceae</taxon>
        <taxon>Citrobacter</taxon>
        <taxon>Citrobacter freundii complex</taxon>
    </lineage>
</organism>
<dbReference type="AlphaFoldDB" id="D4B7N7"/>
<sequence length="70" mass="8111">MFVLMQKLHGRAFFCHLMRLGWRGEPEVLRAEKGCSEWRSKRGNVKNEGLMQKTNHWTLIGNIISGILQA</sequence>
<evidence type="ECO:0000313" key="1">
    <source>
        <dbReference type="EMBL" id="EFE10167.1"/>
    </source>
</evidence>